<sequence>MTKLFVGGLRPDVSEMDLAMLIGLYCTIETIKVVRDRATHKCKGYAFVEMLKVEDAQKVISNLNGETFKGNVLNIKISEEEPPKKPGFQKFAAKRTSK</sequence>
<evidence type="ECO:0000313" key="3">
    <source>
        <dbReference type="EMBL" id="GAA3951214.1"/>
    </source>
</evidence>
<dbReference type="Proteomes" id="UP001501081">
    <property type="component" value="Unassembled WGS sequence"/>
</dbReference>
<reference evidence="4" key="1">
    <citation type="journal article" date="2019" name="Int. J. Syst. Evol. Microbiol.">
        <title>The Global Catalogue of Microorganisms (GCM) 10K type strain sequencing project: providing services to taxonomists for standard genome sequencing and annotation.</title>
        <authorList>
            <consortium name="The Broad Institute Genomics Platform"/>
            <consortium name="The Broad Institute Genome Sequencing Center for Infectious Disease"/>
            <person name="Wu L."/>
            <person name="Ma J."/>
        </authorList>
    </citation>
    <scope>NUCLEOTIDE SEQUENCE [LARGE SCALE GENOMIC DNA]</scope>
    <source>
        <strain evidence="4">JCM 17338</strain>
    </source>
</reference>
<dbReference type="Pfam" id="PF00076">
    <property type="entry name" value="RRM_1"/>
    <property type="match status" value="1"/>
</dbReference>
<keyword evidence="1" id="KW-0694">RNA-binding</keyword>
<dbReference type="RefSeq" id="WP_316758380.1">
    <property type="nucleotide sequence ID" value="NZ_BAABAK010000001.1"/>
</dbReference>
<comment type="caution">
    <text evidence="3">The sequence shown here is derived from an EMBL/GenBank/DDBJ whole genome shotgun (WGS) entry which is preliminary data.</text>
</comment>
<dbReference type="InterPro" id="IPR012677">
    <property type="entry name" value="Nucleotide-bd_a/b_plait_sf"/>
</dbReference>
<gene>
    <name evidence="3" type="ORF">GCM10022246_02070</name>
</gene>
<feature type="domain" description="RRM" evidence="2">
    <location>
        <begin position="2"/>
        <end position="80"/>
    </location>
</feature>
<dbReference type="Gene3D" id="3.30.70.330">
    <property type="match status" value="1"/>
</dbReference>
<evidence type="ECO:0000313" key="4">
    <source>
        <dbReference type="Proteomes" id="UP001501081"/>
    </source>
</evidence>
<dbReference type="SMART" id="SM00360">
    <property type="entry name" value="RRM"/>
    <property type="match status" value="1"/>
</dbReference>
<evidence type="ECO:0000256" key="1">
    <source>
        <dbReference type="ARBA" id="ARBA00022884"/>
    </source>
</evidence>
<dbReference type="PANTHER" id="PTHR48025:SF1">
    <property type="entry name" value="RRM DOMAIN-CONTAINING PROTEIN"/>
    <property type="match status" value="1"/>
</dbReference>
<evidence type="ECO:0000259" key="2">
    <source>
        <dbReference type="PROSITE" id="PS50102"/>
    </source>
</evidence>
<dbReference type="SUPFAM" id="SSF54928">
    <property type="entry name" value="RNA-binding domain, RBD"/>
    <property type="match status" value="1"/>
</dbReference>
<organism evidence="3 4">
    <name type="scientific">Pedobacter ginsengiterrae</name>
    <dbReference type="NCBI Taxonomy" id="871696"/>
    <lineage>
        <taxon>Bacteria</taxon>
        <taxon>Pseudomonadati</taxon>
        <taxon>Bacteroidota</taxon>
        <taxon>Sphingobacteriia</taxon>
        <taxon>Sphingobacteriales</taxon>
        <taxon>Sphingobacteriaceae</taxon>
        <taxon>Pedobacter</taxon>
    </lineage>
</organism>
<dbReference type="PROSITE" id="PS50102">
    <property type="entry name" value="RRM"/>
    <property type="match status" value="1"/>
</dbReference>
<dbReference type="InterPro" id="IPR035979">
    <property type="entry name" value="RBD_domain_sf"/>
</dbReference>
<dbReference type="InterPro" id="IPR000504">
    <property type="entry name" value="RRM_dom"/>
</dbReference>
<name>A0ABP7NP20_9SPHI</name>
<dbReference type="EMBL" id="BAABAK010000001">
    <property type="protein sequence ID" value="GAA3951214.1"/>
    <property type="molecule type" value="Genomic_DNA"/>
</dbReference>
<dbReference type="InterPro" id="IPR050502">
    <property type="entry name" value="Euk_RNA-bind_prot"/>
</dbReference>
<dbReference type="PANTHER" id="PTHR48025">
    <property type="entry name" value="OS02G0815200 PROTEIN"/>
    <property type="match status" value="1"/>
</dbReference>
<proteinExistence type="predicted"/>
<protein>
    <recommendedName>
        <fullName evidence="2">RRM domain-containing protein</fullName>
    </recommendedName>
</protein>
<accession>A0ABP7NP20</accession>
<keyword evidence="4" id="KW-1185">Reference proteome</keyword>